<organism evidence="4">
    <name type="scientific">Enterobius vermicularis</name>
    <name type="common">Human pinworm</name>
    <dbReference type="NCBI Taxonomy" id="51028"/>
    <lineage>
        <taxon>Eukaryota</taxon>
        <taxon>Metazoa</taxon>
        <taxon>Ecdysozoa</taxon>
        <taxon>Nematoda</taxon>
        <taxon>Chromadorea</taxon>
        <taxon>Rhabditida</taxon>
        <taxon>Spirurina</taxon>
        <taxon>Oxyuridomorpha</taxon>
        <taxon>Oxyuroidea</taxon>
        <taxon>Oxyuridae</taxon>
        <taxon>Enterobius</taxon>
    </lineage>
</organism>
<evidence type="ECO:0000313" key="4">
    <source>
        <dbReference type="WBParaSite" id="EVEC_0000739601-mRNA-1"/>
    </source>
</evidence>
<gene>
    <name evidence="2" type="ORF">EVEC_LOCUS6917</name>
</gene>
<evidence type="ECO:0000313" key="3">
    <source>
        <dbReference type="Proteomes" id="UP000274131"/>
    </source>
</evidence>
<proteinExistence type="predicted"/>
<feature type="compositionally biased region" description="Basic and acidic residues" evidence="1">
    <location>
        <begin position="46"/>
        <end position="56"/>
    </location>
</feature>
<dbReference type="Proteomes" id="UP000274131">
    <property type="component" value="Unassembled WGS sequence"/>
</dbReference>
<keyword evidence="3" id="KW-1185">Reference proteome</keyword>
<dbReference type="AlphaFoldDB" id="A0A0N4VAA9"/>
<feature type="region of interest" description="Disordered" evidence="1">
    <location>
        <begin position="32"/>
        <end position="79"/>
    </location>
</feature>
<evidence type="ECO:0000313" key="2">
    <source>
        <dbReference type="EMBL" id="VDD92166.1"/>
    </source>
</evidence>
<dbReference type="EMBL" id="UXUI01008696">
    <property type="protein sequence ID" value="VDD92166.1"/>
    <property type="molecule type" value="Genomic_DNA"/>
</dbReference>
<dbReference type="STRING" id="51028.A0A0N4VAA9"/>
<dbReference type="WBParaSite" id="EVEC_0000739601-mRNA-1">
    <property type="protein sequence ID" value="EVEC_0000739601-mRNA-1"/>
    <property type="gene ID" value="EVEC_0000739601"/>
</dbReference>
<protein>
    <submittedName>
        <fullName evidence="4">DUF4005 domain-containing protein</fullName>
    </submittedName>
</protein>
<sequence length="293" mass="32902">MLMRLKAYCNYFLHCFVDFWTSELACKRGASRTASSNSVTRRKTSSKVEGRRRYGTERITSTSSATQAPSSSSFRKGQSVLIKRDRLQNSERVNLNCSYQNDKLNSNSKKLVVKNYLYESKDTNLDTRYNKANGPGMMNSLAHCDVYVPMEYNKIASSHSAFSLSSRQECDNHSQQATTSSTDWLSTVQAAPSLRTFKPRKVSADALEISQEKERKLVGLNLHTNVAIKPAIKPKPMTLRRERSDLCASSVGRIHHADYSPSPGSFRGLGGLQSCFQSEINSRNCAEGMKRKR</sequence>
<reference evidence="2 3" key="2">
    <citation type="submission" date="2018-10" db="EMBL/GenBank/DDBJ databases">
        <authorList>
            <consortium name="Pathogen Informatics"/>
        </authorList>
    </citation>
    <scope>NUCLEOTIDE SEQUENCE [LARGE SCALE GENOMIC DNA]</scope>
</reference>
<evidence type="ECO:0000256" key="1">
    <source>
        <dbReference type="SAM" id="MobiDB-lite"/>
    </source>
</evidence>
<dbReference type="OrthoDB" id="21085at2759"/>
<accession>A0A0N4VAA9</accession>
<name>A0A0N4VAA9_ENTVE</name>
<reference evidence="4" key="1">
    <citation type="submission" date="2016-04" db="UniProtKB">
        <authorList>
            <consortium name="WormBaseParasite"/>
        </authorList>
    </citation>
    <scope>IDENTIFICATION</scope>
</reference>
<feature type="compositionally biased region" description="Low complexity" evidence="1">
    <location>
        <begin position="60"/>
        <end position="73"/>
    </location>
</feature>